<evidence type="ECO:0000256" key="22">
    <source>
        <dbReference type="SAM" id="MobiDB-lite"/>
    </source>
</evidence>
<evidence type="ECO:0000256" key="15">
    <source>
        <dbReference type="ARBA" id="ARBA00023136"/>
    </source>
</evidence>
<dbReference type="Pfam" id="PF24179">
    <property type="entry name" value="NTE_Ploop"/>
    <property type="match status" value="1"/>
</dbReference>
<feature type="compositionally biased region" description="Basic and acidic residues" evidence="22">
    <location>
        <begin position="289"/>
        <end position="302"/>
    </location>
</feature>
<feature type="modified residue" description="N6-(pyridoxal phosphate)lysine" evidence="19">
    <location>
        <position position="2297"/>
    </location>
</feature>
<dbReference type="PANTHER" id="PTHR11773">
    <property type="entry name" value="GLYCINE DEHYDROGENASE, DECARBOXYLATING"/>
    <property type="match status" value="1"/>
</dbReference>
<feature type="compositionally biased region" description="Basic residues" evidence="22">
    <location>
        <begin position="338"/>
        <end position="354"/>
    </location>
</feature>
<keyword evidence="11 20" id="KW-0442">Lipid degradation</keyword>
<feature type="domain" description="Cyclic nucleotide-binding" evidence="23">
    <location>
        <begin position="827"/>
        <end position="929"/>
    </location>
</feature>
<evidence type="ECO:0000256" key="2">
    <source>
        <dbReference type="ARBA" id="ARBA00004477"/>
    </source>
</evidence>
<dbReference type="GO" id="GO:0005789">
    <property type="term" value="C:endoplasmic reticulum membrane"/>
    <property type="evidence" value="ECO:0007669"/>
    <property type="project" value="UniProtKB-SubCell"/>
</dbReference>
<dbReference type="OrthoDB" id="421051at2759"/>
<feature type="transmembrane region" description="Helical" evidence="21">
    <location>
        <begin position="65"/>
        <end position="98"/>
    </location>
</feature>
<dbReference type="InterPro" id="IPR016035">
    <property type="entry name" value="Acyl_Trfase/lysoPLipase"/>
</dbReference>
<evidence type="ECO:0000256" key="14">
    <source>
        <dbReference type="ARBA" id="ARBA00023098"/>
    </source>
</evidence>
<dbReference type="FunFam" id="2.60.120.10:FF:000062">
    <property type="entry name" value="Lysophospholipase NTE1"/>
    <property type="match status" value="1"/>
</dbReference>
<dbReference type="NCBIfam" id="TIGR00461">
    <property type="entry name" value="gcvP"/>
    <property type="match status" value="1"/>
</dbReference>
<reference evidence="26" key="1">
    <citation type="submission" date="2018-05" db="EMBL/GenBank/DDBJ databases">
        <title>Draft genome sequence of Stemphylium lycopersici strain CIDEFI 213.</title>
        <authorList>
            <person name="Medina R."/>
            <person name="Franco M.E.E."/>
            <person name="Lucentini C.G."/>
            <person name="Saparrat M.C.N."/>
            <person name="Balatti P.A."/>
        </authorList>
    </citation>
    <scope>NUCLEOTIDE SEQUENCE [LARGE SCALE GENOMIC DNA]</scope>
    <source>
        <strain evidence="26">CIDEFI 213</strain>
    </source>
</reference>
<feature type="short sequence motif" description="DGA/G" evidence="20">
    <location>
        <begin position="1357"/>
        <end position="1359"/>
    </location>
</feature>
<dbReference type="CDD" id="cd00613">
    <property type="entry name" value="GDC-P"/>
    <property type="match status" value="2"/>
</dbReference>
<dbReference type="FunFam" id="3.40.1090.10:FF:000007">
    <property type="entry name" value="Lysophospholipase NTE1"/>
    <property type="match status" value="1"/>
</dbReference>
<dbReference type="GO" id="GO:0016594">
    <property type="term" value="F:glycine binding"/>
    <property type="evidence" value="ECO:0007669"/>
    <property type="project" value="TreeGrafter"/>
</dbReference>
<dbReference type="SUPFAM" id="SSF52151">
    <property type="entry name" value="FabD/lysophospholipase-like"/>
    <property type="match status" value="1"/>
</dbReference>
<comment type="similarity">
    <text evidence="3 21">Belongs to the NTE family.</text>
</comment>
<dbReference type="InterPro" id="IPR003437">
    <property type="entry name" value="GcvP"/>
</dbReference>
<evidence type="ECO:0000256" key="1">
    <source>
        <dbReference type="ARBA" id="ARBA00001933"/>
    </source>
</evidence>
<evidence type="ECO:0000256" key="11">
    <source>
        <dbReference type="ARBA" id="ARBA00022963"/>
    </source>
</evidence>
<accession>A0A364NGB8</accession>
<feature type="short sequence motif" description="GXGXXG" evidence="20">
    <location>
        <begin position="1210"/>
        <end position="1215"/>
    </location>
</feature>
<comment type="catalytic activity">
    <reaction evidence="17">
        <text>N(6)-[(R)-lipoyl]-L-lysyl-[glycine-cleavage complex H protein] + glycine + H(+) = N(6)-[(R)-S(8)-aminomethyldihydrolipoyl]-L-lysyl-[glycine-cleavage complex H protein] + CO2</text>
        <dbReference type="Rhea" id="RHEA:24304"/>
        <dbReference type="Rhea" id="RHEA-COMP:10494"/>
        <dbReference type="Rhea" id="RHEA-COMP:10495"/>
        <dbReference type="ChEBI" id="CHEBI:15378"/>
        <dbReference type="ChEBI" id="CHEBI:16526"/>
        <dbReference type="ChEBI" id="CHEBI:57305"/>
        <dbReference type="ChEBI" id="CHEBI:83099"/>
        <dbReference type="ChEBI" id="CHEBI:83143"/>
        <dbReference type="EC" id="1.4.4.2"/>
    </reaction>
</comment>
<dbReference type="FunFam" id="3.40.1090.10:FF:000018">
    <property type="entry name" value="Lysophospholipase NTE1"/>
    <property type="match status" value="1"/>
</dbReference>
<dbReference type="SMART" id="SM00100">
    <property type="entry name" value="cNMP"/>
    <property type="match status" value="2"/>
</dbReference>
<evidence type="ECO:0000313" key="26">
    <source>
        <dbReference type="Proteomes" id="UP000249619"/>
    </source>
</evidence>
<dbReference type="Pfam" id="PF21478">
    <property type="entry name" value="GcvP2_C"/>
    <property type="match status" value="1"/>
</dbReference>
<dbReference type="FunFam" id="3.90.1150.10:FF:000007">
    <property type="entry name" value="Glycine dehydrogenase (decarboxylating), mitochondrial"/>
    <property type="match status" value="1"/>
</dbReference>
<dbReference type="GO" id="GO:0046486">
    <property type="term" value="P:glycerolipid metabolic process"/>
    <property type="evidence" value="ECO:0007669"/>
    <property type="project" value="UniProtKB-ARBA"/>
</dbReference>
<protein>
    <recommendedName>
        <fullName evidence="5 21">Lysophospholipase NTE1</fullName>
        <ecNumber evidence="21">3.1.1.5</ecNumber>
    </recommendedName>
    <alternativeName>
        <fullName evidence="21">Intracellular phospholipase B</fullName>
    </alternativeName>
</protein>
<feature type="region of interest" description="Disordered" evidence="22">
    <location>
        <begin position="201"/>
        <end position="222"/>
    </location>
</feature>
<evidence type="ECO:0000313" key="25">
    <source>
        <dbReference type="EMBL" id="RAR16302.1"/>
    </source>
</evidence>
<keyword evidence="12 21" id="KW-1133">Transmembrane helix</keyword>
<dbReference type="SUPFAM" id="SSF51206">
    <property type="entry name" value="cAMP-binding domain-like"/>
    <property type="match status" value="3"/>
</dbReference>
<evidence type="ECO:0000256" key="3">
    <source>
        <dbReference type="ARBA" id="ARBA00006636"/>
    </source>
</evidence>
<dbReference type="GO" id="GO:0004375">
    <property type="term" value="F:glycine dehydrogenase (decarboxylating) activity"/>
    <property type="evidence" value="ECO:0007669"/>
    <property type="project" value="UniProtKB-EC"/>
</dbReference>
<feature type="active site" description="Proton acceptor" evidence="20">
    <location>
        <position position="1357"/>
    </location>
</feature>
<dbReference type="PROSITE" id="PS51635">
    <property type="entry name" value="PNPLA"/>
    <property type="match status" value="1"/>
</dbReference>
<comment type="cofactor">
    <cofactor evidence="1 19">
        <name>pyridoxal 5'-phosphate</name>
        <dbReference type="ChEBI" id="CHEBI:597326"/>
    </cofactor>
</comment>
<comment type="catalytic activity">
    <reaction evidence="18 21">
        <text>a 1-acyl-sn-glycero-3-phosphocholine + H2O = sn-glycerol 3-phosphocholine + a fatty acid + H(+)</text>
        <dbReference type="Rhea" id="RHEA:15177"/>
        <dbReference type="ChEBI" id="CHEBI:15377"/>
        <dbReference type="ChEBI" id="CHEBI:15378"/>
        <dbReference type="ChEBI" id="CHEBI:16870"/>
        <dbReference type="ChEBI" id="CHEBI:28868"/>
        <dbReference type="ChEBI" id="CHEBI:58168"/>
        <dbReference type="EC" id="3.1.1.5"/>
    </reaction>
</comment>
<evidence type="ECO:0000256" key="18">
    <source>
        <dbReference type="ARBA" id="ARBA00049531"/>
    </source>
</evidence>
<sequence>MSTMAAPGTAASRSLADALSTSVLDIKAGDTPPPTSFGLLARLVLSIFSLLPTVLYWVTYTLPTWLFTLFSMSLTFTMNFTTLMLVVVFVVSTISYFVRYRYMTMYARLPPEPQREEPQVEVFPDSAETDSKRGLSNYLDEFLSAIKVFGYLERPVFHELTRTMQTRRLVAGETILLEEEKGFCLVVDGLVQIFVKSNRAESDSDEEELGGASPSDSAQQGHRQGYQLLTEVKNGAPMSSLFSILSLFTEDVKLRHDEDERPGMSVPASPHGQTRPSMSRNSSFAMDNSRPHTPRELPEASLRHRTTSTLNSPTAGGRLESVPPLSLDMDGFGDERLKHNKTRRSPSRSAKPKSAHPDIVARATVDTTIAIIPATAFRRLTRIYPKATAHIVQVILTRLQRVTLATSHAYLSLTNEVLRTEKLMNKYTTYDLPGFLRDAPLERLKEKFAKETGRIGSDEGMKGIALHNPGAGRRRRSSVSLRRGTAAQARLAAARGAKPEVSTDTLPKVTSPDQGPRNDRISAGDLLTNSQMARGAGRSGRSSFSQPYQQERRDLRTPLDASSFIPFASPSLRPKTLHRQESIDEATVFRESILGCMFKAIGLTNPENPMPRPTASVEQSPQLVSFDASRQKAVFTNAFGFIDPYAASRDGDTESIASASGMSTMSAAGSHYILEEIVNDVEIVFFPKDSVLVEQGERNPGLYYVIDGFLDVSVPVEKDAPETNVLGTLPNGPGYTEEELFGPPLRPAGSTTPSRPAADGNKKKRTRRSLFMTKPGGLAGYLGTVSSNRSFVDVTAKTDVYVGFLPRAAIERIVERYPVVLLTMAKRLTTLLPRLIQHIDFALEWVQVNAGQVIYNQGDESDAIYIVLNGRLRAIRDAENSAVKVIGEYGQGDSVGELEVLTESARPGSLHAIRDTELAKFPKTLFNSLALEHPGITIKISKIIASRMRALVDDPLHEQSKERGTKATRANVSSTVNLRTVAVLPVSAGIPVVDFGSRLVNALTQIGMPQGVVSLNQAAILNHLGRHAFSRMGKLKLSQYLADLEERYGMVIYVADTPVKSPWTQTCINQADCILLVGLAESSPNIGEYERFLLTTKTTARKELVLLHSERYCASGLTRKWLRNRPWINGSHHHIQMSFRATSEPVHHAGRRFGNALKQRVQVIQAEIQKYTSRKVRQTPLYSADTPFKGDFHRLARRLCGRSVGLVLGGGGARGISQIGIIRALEEAGIPIDIVGGTSIGSFIGALYAWDADVVPMYGRAKKFSGRMGSMWRFALDLTYPSASYTTGHEFNRGIFKTFGNSQIEDFWLEFYCNTTNISKSRSEIHTSGYVWRYVRASMSLAGLLPPLCDNGSLLLDGGYVDNLTVTHMKSLGADVIFAVDVGSLDDNAPQAFGDSLSGFWATFNRWNPFSSFPNPPTLSEIQSRLAYVSSIDALERAKNTPGCRYMRPPIDPYGTLDFAKFEEIYDVGYKYAANMRTACLRAASTASRLTPWSCVAQLSQLSRPPLAGSPGRAVAYRTQQALQRRAFQQHAATSGQAAAAAAAPATVEAADDVFDTPAQQTNSAKPFDALDTFPRRHIGPSAESAEAMLRALDPPAPSLDEFVKQVIPADILSARELKIGKLSPSHNGEWQSNGVPESVFLKNAKKIMDRNKPGKSLIGQGYYGTKVPEVIKRNVLENPAWYTSYTPYQPEISQGRLESLLNFQTMVSDLTGLSIANASVLDEPTAAAEAMTMSMGMMPLSKQKSKNKTFLVSERCHPQTLAVLYSRAEGFGINIEVADVLKDNSKRVEEIGQDLVGVLAQYPDTDGGVNDFRQLAEKVHKTGALFSVATDLLALTLLTPPGEFGADIAFGNAQRFGVPLGFGGPHAAFFACDDKYKRKIPGRLIGLSKDRLGNHAARLALQTREQHIRREKATSNICTAQALLANMSAMYAVYHGPNGLTAIAKQVVAKARLVQQALIDIGFRTGQRGNMNNAPAMFDTFIVDTGNNTDGIIADLEKRQLLVRRVDDGHIGISVDETTTAQTITNLLGAFSQFGNGHRTSFSEPVDIELPAPFKRTSEFMTHPVFNSHHSETELLRYINHLSSKDLSLVHSMIPLGSCTMKLNSTAEMAPVSFDTVSNLHPFLPLERAQGYTEMIKQLEDDLADITGFHSVSLQPNSGAQGEFTGLRVIRKYLEQQPGKKRDICLIPVSAHGTNPASAAMCGMRVVPIKCDQATGNLDMADLKAKCEKHSEELGAFMVTYPSTFGVFEPNVKAACDLIHEHGGQVYMDGANMNAQIGLCSPGEIGADVCHLNLHKTFCIPHGGGGPGVGPIGVKEHLSPFLPGHLRGETGGEQAIHPVSGAPWGSASILPISWAYIKMMGAVGLTQATKITLLNANYILSRLKPHYPILYTNEQGRCAHEFILDVRGFKESAGVEAIDIAKRLQDYGFHAPTMSWPVANTLMIEPTESESKEELDRFCDALISIRKEIQQIEDGKQPREGNVLKMSPHTQQDLIMGEWDRSYTRENAAYPLSYLKAKKFWPSVARLDDAYGDTNLFCTCAPVEGEDSDITGAAAPNPT</sequence>
<feature type="region of interest" description="Disordered" evidence="22">
    <location>
        <begin position="723"/>
        <end position="766"/>
    </location>
</feature>
<dbReference type="PANTHER" id="PTHR11773:SF1">
    <property type="entry name" value="GLYCINE DEHYDROGENASE (DECARBOXYLATING), MITOCHONDRIAL"/>
    <property type="match status" value="1"/>
</dbReference>
<organism evidence="25 26">
    <name type="scientific">Stemphylium lycopersici</name>
    <name type="common">Tomato gray leaf spot disease fungus</name>
    <name type="synonym">Thyrospora lycopersici</name>
    <dbReference type="NCBI Taxonomy" id="183478"/>
    <lineage>
        <taxon>Eukaryota</taxon>
        <taxon>Fungi</taxon>
        <taxon>Dikarya</taxon>
        <taxon>Ascomycota</taxon>
        <taxon>Pezizomycotina</taxon>
        <taxon>Dothideomycetes</taxon>
        <taxon>Pleosporomycetidae</taxon>
        <taxon>Pleosporales</taxon>
        <taxon>Pleosporineae</taxon>
        <taxon>Pleosporaceae</taxon>
        <taxon>Stemphylium</taxon>
    </lineage>
</organism>
<proteinExistence type="inferred from homology"/>
<comment type="function">
    <text evidence="16">Intracellular phospholipase B that catalyzes the double deacylation of phosphatidylcholine (PC) to glycerophosphocholine (GroPCho). Plays an important role in membrane lipid homeostasis. Responsible for the rapid PC turnover in response to inositol, elevated temperatures, or when choline is present in the growth medium.</text>
</comment>
<evidence type="ECO:0000256" key="19">
    <source>
        <dbReference type="PIRSR" id="PIRSR603437-50"/>
    </source>
</evidence>
<evidence type="ECO:0000256" key="10">
    <source>
        <dbReference type="ARBA" id="ARBA00022898"/>
    </source>
</evidence>
<dbReference type="InterPro" id="IPR000595">
    <property type="entry name" value="cNMP-bd_dom"/>
</dbReference>
<feature type="domain" description="PNPLA" evidence="24">
    <location>
        <begin position="1206"/>
        <end position="1370"/>
    </location>
</feature>
<keyword evidence="6 21" id="KW-0812">Transmembrane</keyword>
<evidence type="ECO:0000256" key="4">
    <source>
        <dbReference type="ARBA" id="ARBA00010756"/>
    </source>
</evidence>
<dbReference type="GO" id="GO:0019464">
    <property type="term" value="P:glycine decarboxylation via glycine cleavage system"/>
    <property type="evidence" value="ECO:0007669"/>
    <property type="project" value="TreeGrafter"/>
</dbReference>
<dbReference type="InterPro" id="IPR049316">
    <property type="entry name" value="GDC-P_C"/>
</dbReference>
<name>A0A364NGB8_STELY</name>
<feature type="compositionally biased region" description="Low complexity" evidence="22">
    <location>
        <begin position="478"/>
        <end position="496"/>
    </location>
</feature>
<dbReference type="PROSITE" id="PS50042">
    <property type="entry name" value="CNMP_BINDING_3"/>
    <property type="match status" value="2"/>
</dbReference>
<evidence type="ECO:0000256" key="17">
    <source>
        <dbReference type="ARBA" id="ARBA00049026"/>
    </source>
</evidence>
<keyword evidence="14 20" id="KW-0443">Lipid metabolism</keyword>
<dbReference type="Gene3D" id="3.40.640.10">
    <property type="entry name" value="Type I PLP-dependent aspartate aminotransferase-like (Major domain)"/>
    <property type="match status" value="2"/>
</dbReference>
<feature type="region of interest" description="Disordered" evidence="22">
    <location>
        <begin position="258"/>
        <end position="357"/>
    </location>
</feature>
<dbReference type="InterPro" id="IPR049315">
    <property type="entry name" value="GDC-P_N"/>
</dbReference>
<dbReference type="InterPro" id="IPR015421">
    <property type="entry name" value="PyrdxlP-dep_Trfase_major"/>
</dbReference>
<dbReference type="InterPro" id="IPR020581">
    <property type="entry name" value="GDC_P"/>
</dbReference>
<evidence type="ECO:0000256" key="6">
    <source>
        <dbReference type="ARBA" id="ARBA00022692"/>
    </source>
</evidence>
<dbReference type="Pfam" id="PF00027">
    <property type="entry name" value="cNMP_binding"/>
    <property type="match status" value="1"/>
</dbReference>
<dbReference type="CDD" id="cd00038">
    <property type="entry name" value="CAP_ED"/>
    <property type="match status" value="2"/>
</dbReference>
<feature type="domain" description="Cyclic nucleotide-binding" evidence="23">
    <location>
        <begin position="674"/>
        <end position="748"/>
    </location>
</feature>
<dbReference type="Gene3D" id="2.60.120.10">
    <property type="entry name" value="Jelly Rolls"/>
    <property type="match status" value="3"/>
</dbReference>
<dbReference type="Pfam" id="PF02347">
    <property type="entry name" value="GDC-P"/>
    <property type="match status" value="2"/>
</dbReference>
<evidence type="ECO:0000256" key="13">
    <source>
        <dbReference type="ARBA" id="ARBA00023002"/>
    </source>
</evidence>
<dbReference type="GO" id="GO:0016042">
    <property type="term" value="P:lipid catabolic process"/>
    <property type="evidence" value="ECO:0007669"/>
    <property type="project" value="UniProtKB-UniRule"/>
</dbReference>
<evidence type="ECO:0000259" key="24">
    <source>
        <dbReference type="PROSITE" id="PS51635"/>
    </source>
</evidence>
<evidence type="ECO:0000256" key="12">
    <source>
        <dbReference type="ARBA" id="ARBA00022989"/>
    </source>
</evidence>
<dbReference type="InterPro" id="IPR015422">
    <property type="entry name" value="PyrdxlP-dep_Trfase_small"/>
</dbReference>
<dbReference type="STRING" id="183478.A0A364NGB8"/>
<dbReference type="InterPro" id="IPR014710">
    <property type="entry name" value="RmlC-like_jellyroll"/>
</dbReference>
<evidence type="ECO:0000256" key="7">
    <source>
        <dbReference type="ARBA" id="ARBA00022737"/>
    </source>
</evidence>
<dbReference type="Gene3D" id="3.90.1150.10">
    <property type="entry name" value="Aspartate Aminotransferase, domain 1"/>
    <property type="match status" value="2"/>
</dbReference>
<comment type="similarity">
    <text evidence="4">Belongs to the GcvP family.</text>
</comment>
<feature type="short sequence motif" description="GXSXG" evidence="20">
    <location>
        <begin position="1237"/>
        <end position="1241"/>
    </location>
</feature>
<dbReference type="Gene3D" id="3.40.1090.10">
    <property type="entry name" value="Cytosolic phospholipase A2 catalytic domain"/>
    <property type="match status" value="2"/>
</dbReference>
<dbReference type="Proteomes" id="UP000249619">
    <property type="component" value="Unassembled WGS sequence"/>
</dbReference>
<gene>
    <name evidence="25" type="ORF">DDE83_000430</name>
</gene>
<dbReference type="InterPro" id="IPR056556">
    <property type="entry name" value="NTE1_P-loop_dom"/>
</dbReference>
<dbReference type="Pfam" id="PF01734">
    <property type="entry name" value="Patatin"/>
    <property type="match status" value="1"/>
</dbReference>
<feature type="compositionally biased region" description="Polar residues" evidence="22">
    <location>
        <begin position="271"/>
        <end position="286"/>
    </location>
</feature>
<dbReference type="InterPro" id="IPR018490">
    <property type="entry name" value="cNMP-bd_dom_sf"/>
</dbReference>
<dbReference type="GO" id="GO:0005739">
    <property type="term" value="C:mitochondrion"/>
    <property type="evidence" value="ECO:0007669"/>
    <property type="project" value="TreeGrafter"/>
</dbReference>
<keyword evidence="10 19" id="KW-0663">Pyridoxal phosphate</keyword>
<evidence type="ECO:0000256" key="21">
    <source>
        <dbReference type="RuleBase" id="RU362043"/>
    </source>
</evidence>
<comment type="subcellular location">
    <subcellularLocation>
        <location evidence="2">Endoplasmic reticulum membrane</location>
        <topology evidence="2">Multi-pass membrane protein</topology>
    </subcellularLocation>
</comment>
<dbReference type="FunFam" id="3.40.640.10:FF:000005">
    <property type="entry name" value="Glycine dehydrogenase (decarboxylating), mitochondrial"/>
    <property type="match status" value="1"/>
</dbReference>
<dbReference type="FunFam" id="3.40.640.10:FF:000007">
    <property type="entry name" value="glycine dehydrogenase (Decarboxylating), mitochondrial"/>
    <property type="match status" value="1"/>
</dbReference>
<evidence type="ECO:0000256" key="8">
    <source>
        <dbReference type="ARBA" id="ARBA00022801"/>
    </source>
</evidence>
<evidence type="ECO:0000259" key="23">
    <source>
        <dbReference type="PROSITE" id="PS50042"/>
    </source>
</evidence>
<evidence type="ECO:0000256" key="16">
    <source>
        <dbReference type="ARBA" id="ARBA00024965"/>
    </source>
</evidence>
<dbReference type="GO" id="GO:0004622">
    <property type="term" value="F:phosphatidylcholine lysophospholipase activity"/>
    <property type="evidence" value="ECO:0007669"/>
    <property type="project" value="UniProtKB-EC"/>
</dbReference>
<dbReference type="EMBL" id="QGDH01000004">
    <property type="protein sequence ID" value="RAR16302.1"/>
    <property type="molecule type" value="Genomic_DNA"/>
</dbReference>
<feature type="region of interest" description="Disordered" evidence="22">
    <location>
        <begin position="459"/>
        <end position="571"/>
    </location>
</feature>
<feature type="transmembrane region" description="Helical" evidence="21">
    <location>
        <begin position="40"/>
        <end position="58"/>
    </location>
</feature>
<evidence type="ECO:0000256" key="5">
    <source>
        <dbReference type="ARBA" id="ARBA00018317"/>
    </source>
</evidence>
<keyword evidence="15 21" id="KW-0472">Membrane</keyword>
<keyword evidence="13 25" id="KW-0560">Oxidoreductase</keyword>
<comment type="caution">
    <text evidence="25">The sequence shown here is derived from an EMBL/GenBank/DDBJ whole genome shotgun (WGS) entry which is preliminary data.</text>
</comment>
<evidence type="ECO:0000256" key="9">
    <source>
        <dbReference type="ARBA" id="ARBA00022824"/>
    </source>
</evidence>
<evidence type="ECO:0000256" key="20">
    <source>
        <dbReference type="PROSITE-ProRule" id="PRU01161"/>
    </source>
</evidence>
<keyword evidence="9 21" id="KW-0256">Endoplasmic reticulum</keyword>
<keyword evidence="7" id="KW-0677">Repeat</keyword>
<feature type="active site" description="Nucleophile" evidence="20">
    <location>
        <position position="1239"/>
    </location>
</feature>
<dbReference type="GO" id="GO:0030170">
    <property type="term" value="F:pyridoxal phosphate binding"/>
    <property type="evidence" value="ECO:0007669"/>
    <property type="project" value="TreeGrafter"/>
</dbReference>
<feature type="compositionally biased region" description="Low complexity" evidence="22">
    <location>
        <begin position="533"/>
        <end position="543"/>
    </location>
</feature>
<dbReference type="InterPro" id="IPR002641">
    <property type="entry name" value="PNPLA_dom"/>
</dbReference>
<dbReference type="EC" id="3.1.1.5" evidence="21"/>
<keyword evidence="8 20" id="KW-0378">Hydrolase</keyword>
<keyword evidence="26" id="KW-1185">Reference proteome</keyword>
<dbReference type="SUPFAM" id="SSF53383">
    <property type="entry name" value="PLP-dependent transferases"/>
    <property type="match status" value="2"/>
</dbReference>
<dbReference type="InterPro" id="IPR015424">
    <property type="entry name" value="PyrdxlP-dep_Trfase"/>
</dbReference>
<dbReference type="GO" id="GO:0005960">
    <property type="term" value="C:glycine cleavage complex"/>
    <property type="evidence" value="ECO:0007669"/>
    <property type="project" value="TreeGrafter"/>
</dbReference>